<proteinExistence type="predicted"/>
<gene>
    <name evidence="3" type="primary">LOC139354593</name>
</gene>
<keyword evidence="1" id="KW-0175">Coiled coil</keyword>
<sequence>MSASKRLRSEKSSTEIKVARTSVTQLLQQIDAKFTSQRKEINMELLQLIDDKFAEQRESLGREYRESEARFLNTLQAKFDAMNTEIHNLTKRVRELETEAKEVNTLKQQVCELDAQLAAKCNAQEVADVACNLRWHGVPHVEGENLNTLFNRLCFSLHLTPPPRVRSIFRVRPRQRNSLVDPIIIIKMDHVREKAVLLRAIGVHRQTTKSQLSLQLIGFDSPAFIYLNEQLTKTNYEIFKHAMRLKKQKRVAAVFTRRGDVFVKPIDGGEAYYVQSTNELSDLSSDVGEINSSRDAALENNSFQ</sequence>
<feature type="coiled-coil region" evidence="1">
    <location>
        <begin position="72"/>
        <end position="106"/>
    </location>
</feature>
<accession>A0ABM4TYB7</accession>
<name>A0ABM4TYB7_DROSZ</name>
<dbReference type="GeneID" id="139354593"/>
<dbReference type="RefSeq" id="XP_070854960.1">
    <property type="nucleotide sequence ID" value="XM_070998859.1"/>
</dbReference>
<protein>
    <submittedName>
        <fullName evidence="3">Uncharacterized protein</fullName>
    </submittedName>
</protein>
<evidence type="ECO:0000313" key="2">
    <source>
        <dbReference type="Proteomes" id="UP001652628"/>
    </source>
</evidence>
<organism evidence="2 3">
    <name type="scientific">Drosophila suzukii</name>
    <name type="common">Spotted-wing drosophila fruit fly</name>
    <dbReference type="NCBI Taxonomy" id="28584"/>
    <lineage>
        <taxon>Eukaryota</taxon>
        <taxon>Metazoa</taxon>
        <taxon>Ecdysozoa</taxon>
        <taxon>Arthropoda</taxon>
        <taxon>Hexapoda</taxon>
        <taxon>Insecta</taxon>
        <taxon>Pterygota</taxon>
        <taxon>Neoptera</taxon>
        <taxon>Endopterygota</taxon>
        <taxon>Diptera</taxon>
        <taxon>Brachycera</taxon>
        <taxon>Muscomorpha</taxon>
        <taxon>Ephydroidea</taxon>
        <taxon>Drosophilidae</taxon>
        <taxon>Drosophila</taxon>
        <taxon>Sophophora</taxon>
    </lineage>
</organism>
<evidence type="ECO:0000256" key="1">
    <source>
        <dbReference type="SAM" id="Coils"/>
    </source>
</evidence>
<dbReference type="Proteomes" id="UP001652628">
    <property type="component" value="Unplaced"/>
</dbReference>
<keyword evidence="2" id="KW-1185">Reference proteome</keyword>
<reference evidence="3" key="1">
    <citation type="submission" date="2025-08" db="UniProtKB">
        <authorList>
            <consortium name="RefSeq"/>
        </authorList>
    </citation>
    <scope>IDENTIFICATION</scope>
</reference>
<evidence type="ECO:0000313" key="3">
    <source>
        <dbReference type="RefSeq" id="XP_070854960.1"/>
    </source>
</evidence>